<dbReference type="Proteomes" id="UP000291822">
    <property type="component" value="Unassembled WGS sequence"/>
</dbReference>
<accession>A0A4R0YVA4</accession>
<dbReference type="PROSITE" id="PS50043">
    <property type="entry name" value="HTH_LUXR_2"/>
    <property type="match status" value="1"/>
</dbReference>
<comment type="caution">
    <text evidence="8">The sequence shown here is derived from an EMBL/GenBank/DDBJ whole genome shotgun (WGS) entry which is preliminary data.</text>
</comment>
<dbReference type="InterPro" id="IPR001789">
    <property type="entry name" value="Sig_transdc_resp-reg_receiver"/>
</dbReference>
<evidence type="ECO:0000259" key="7">
    <source>
        <dbReference type="PROSITE" id="PS50110"/>
    </source>
</evidence>
<dbReference type="Pfam" id="PF00196">
    <property type="entry name" value="GerE"/>
    <property type="match status" value="1"/>
</dbReference>
<reference evidence="8 9" key="1">
    <citation type="submission" date="2019-02" db="EMBL/GenBank/DDBJ databases">
        <title>Dyella amyloliquefaciens sp. nov., isolated from forest soil.</title>
        <authorList>
            <person name="Gao Z.-H."/>
            <person name="Qiu L.-H."/>
        </authorList>
    </citation>
    <scope>NUCLEOTIDE SEQUENCE [LARGE SCALE GENOMIC DNA]</scope>
    <source>
        <strain evidence="8 9">KACC 12747</strain>
    </source>
</reference>
<dbReference type="SUPFAM" id="SSF46894">
    <property type="entry name" value="C-terminal effector domain of the bipartite response regulators"/>
    <property type="match status" value="1"/>
</dbReference>
<organism evidence="8 9">
    <name type="scientific">Dyella soli</name>
    <dbReference type="NCBI Taxonomy" id="522319"/>
    <lineage>
        <taxon>Bacteria</taxon>
        <taxon>Pseudomonadati</taxon>
        <taxon>Pseudomonadota</taxon>
        <taxon>Gammaproteobacteria</taxon>
        <taxon>Lysobacterales</taxon>
        <taxon>Rhodanobacteraceae</taxon>
        <taxon>Dyella</taxon>
    </lineage>
</organism>
<evidence type="ECO:0000256" key="4">
    <source>
        <dbReference type="ARBA" id="ARBA00023163"/>
    </source>
</evidence>
<dbReference type="RefSeq" id="WP_131149850.1">
    <property type="nucleotide sequence ID" value="NZ_SJTG01000001.1"/>
</dbReference>
<dbReference type="EMBL" id="SJTG01000001">
    <property type="protein sequence ID" value="TCI13365.1"/>
    <property type="molecule type" value="Genomic_DNA"/>
</dbReference>
<evidence type="ECO:0000313" key="9">
    <source>
        <dbReference type="Proteomes" id="UP000291822"/>
    </source>
</evidence>
<dbReference type="PANTHER" id="PTHR43214:SF41">
    <property type="entry name" value="NITRATE_NITRITE RESPONSE REGULATOR PROTEIN NARP"/>
    <property type="match status" value="1"/>
</dbReference>
<name>A0A4R0YVA4_9GAMM</name>
<dbReference type="InterPro" id="IPR000792">
    <property type="entry name" value="Tscrpt_reg_LuxR_C"/>
</dbReference>
<dbReference type="SMART" id="SM00448">
    <property type="entry name" value="REC"/>
    <property type="match status" value="1"/>
</dbReference>
<dbReference type="GO" id="GO:0000160">
    <property type="term" value="P:phosphorelay signal transduction system"/>
    <property type="evidence" value="ECO:0007669"/>
    <property type="project" value="InterPro"/>
</dbReference>
<keyword evidence="9" id="KW-1185">Reference proteome</keyword>
<evidence type="ECO:0000256" key="3">
    <source>
        <dbReference type="ARBA" id="ARBA00023125"/>
    </source>
</evidence>
<evidence type="ECO:0000313" key="8">
    <source>
        <dbReference type="EMBL" id="TCI13365.1"/>
    </source>
</evidence>
<dbReference type="SMART" id="SM00421">
    <property type="entry name" value="HTH_LUXR"/>
    <property type="match status" value="1"/>
</dbReference>
<evidence type="ECO:0000256" key="1">
    <source>
        <dbReference type="ARBA" id="ARBA00022553"/>
    </source>
</evidence>
<dbReference type="AlphaFoldDB" id="A0A4R0YVA4"/>
<dbReference type="InterPro" id="IPR058245">
    <property type="entry name" value="NreC/VraR/RcsB-like_REC"/>
</dbReference>
<feature type="modified residue" description="4-aspartylphosphate" evidence="5">
    <location>
        <position position="54"/>
    </location>
</feature>
<dbReference type="InterPro" id="IPR016032">
    <property type="entry name" value="Sig_transdc_resp-reg_C-effctor"/>
</dbReference>
<dbReference type="SUPFAM" id="SSF52172">
    <property type="entry name" value="CheY-like"/>
    <property type="match status" value="1"/>
</dbReference>
<feature type="domain" description="Response regulatory" evidence="7">
    <location>
        <begin position="3"/>
        <end position="119"/>
    </location>
</feature>
<sequence length="209" mass="22533">MFTAIIVDDHPMINGAVRGLLEKVGEFRVLAECTSGTSGLAAAREMRPDLLIIDLDIPLLGGVEVVHRLRQSGESMAILMISAGDEVVNGVRAFRAGADGFVHKSAAMTDISMASQLVVRGKIYFDKEIMAAAANVITVGQGGPLSSLGKREFEVFRCLAQGMSNIDIARHMMISNKTVSAHKKNVMDKLGLANIRDLIDLARSSRILR</sequence>
<keyword evidence="2" id="KW-0805">Transcription regulation</keyword>
<dbReference type="CDD" id="cd06170">
    <property type="entry name" value="LuxR_C_like"/>
    <property type="match status" value="1"/>
</dbReference>
<dbReference type="Pfam" id="PF00072">
    <property type="entry name" value="Response_reg"/>
    <property type="match status" value="1"/>
</dbReference>
<dbReference type="GO" id="GO:0006355">
    <property type="term" value="P:regulation of DNA-templated transcription"/>
    <property type="evidence" value="ECO:0007669"/>
    <property type="project" value="InterPro"/>
</dbReference>
<keyword evidence="3" id="KW-0238">DNA-binding</keyword>
<evidence type="ECO:0000259" key="6">
    <source>
        <dbReference type="PROSITE" id="PS50043"/>
    </source>
</evidence>
<dbReference type="PANTHER" id="PTHR43214">
    <property type="entry name" value="TWO-COMPONENT RESPONSE REGULATOR"/>
    <property type="match status" value="1"/>
</dbReference>
<dbReference type="InterPro" id="IPR011006">
    <property type="entry name" value="CheY-like_superfamily"/>
</dbReference>
<dbReference type="Gene3D" id="3.40.50.2300">
    <property type="match status" value="1"/>
</dbReference>
<dbReference type="GO" id="GO:0003677">
    <property type="term" value="F:DNA binding"/>
    <property type="evidence" value="ECO:0007669"/>
    <property type="project" value="UniProtKB-KW"/>
</dbReference>
<keyword evidence="1 5" id="KW-0597">Phosphoprotein</keyword>
<dbReference type="CDD" id="cd17535">
    <property type="entry name" value="REC_NarL-like"/>
    <property type="match status" value="1"/>
</dbReference>
<protein>
    <submittedName>
        <fullName evidence="8">Response regulator transcription factor</fullName>
    </submittedName>
</protein>
<dbReference type="PROSITE" id="PS00622">
    <property type="entry name" value="HTH_LUXR_1"/>
    <property type="match status" value="1"/>
</dbReference>
<dbReference type="PRINTS" id="PR00038">
    <property type="entry name" value="HTHLUXR"/>
</dbReference>
<proteinExistence type="predicted"/>
<dbReference type="InterPro" id="IPR039420">
    <property type="entry name" value="WalR-like"/>
</dbReference>
<gene>
    <name evidence="8" type="ORF">EZM97_08855</name>
</gene>
<dbReference type="PROSITE" id="PS50110">
    <property type="entry name" value="RESPONSE_REGULATORY"/>
    <property type="match status" value="1"/>
</dbReference>
<keyword evidence="4" id="KW-0804">Transcription</keyword>
<evidence type="ECO:0000256" key="5">
    <source>
        <dbReference type="PROSITE-ProRule" id="PRU00169"/>
    </source>
</evidence>
<evidence type="ECO:0000256" key="2">
    <source>
        <dbReference type="ARBA" id="ARBA00023015"/>
    </source>
</evidence>
<feature type="domain" description="HTH luxR-type" evidence="6">
    <location>
        <begin position="141"/>
        <end position="206"/>
    </location>
</feature>